<dbReference type="InParanoid" id="A0A1Y1Z4W1"/>
<gene>
    <name evidence="2" type="ORF">K493DRAFT_311146</name>
</gene>
<name>A0A1Y1Z4W1_9FUNG</name>
<dbReference type="EMBL" id="MCFE01000029">
    <property type="protein sequence ID" value="ORY05007.1"/>
    <property type="molecule type" value="Genomic_DNA"/>
</dbReference>
<organism evidence="2 3">
    <name type="scientific">Basidiobolus meristosporus CBS 931.73</name>
    <dbReference type="NCBI Taxonomy" id="1314790"/>
    <lineage>
        <taxon>Eukaryota</taxon>
        <taxon>Fungi</taxon>
        <taxon>Fungi incertae sedis</taxon>
        <taxon>Zoopagomycota</taxon>
        <taxon>Entomophthoromycotina</taxon>
        <taxon>Basidiobolomycetes</taxon>
        <taxon>Basidiobolales</taxon>
        <taxon>Basidiobolaceae</taxon>
        <taxon>Basidiobolus</taxon>
    </lineage>
</organism>
<dbReference type="PANTHER" id="PTHR11188:SF17">
    <property type="entry name" value="FI21816P1"/>
    <property type="match status" value="1"/>
</dbReference>
<dbReference type="InterPro" id="IPR050357">
    <property type="entry name" value="Arrestin_domain-protein"/>
</dbReference>
<dbReference type="Proteomes" id="UP000193498">
    <property type="component" value="Unassembled WGS sequence"/>
</dbReference>
<keyword evidence="3" id="KW-1185">Reference proteome</keyword>
<dbReference type="Gene3D" id="2.60.40.640">
    <property type="match status" value="1"/>
</dbReference>
<dbReference type="GO" id="GO:0005829">
    <property type="term" value="C:cytosol"/>
    <property type="evidence" value="ECO:0007669"/>
    <property type="project" value="TreeGrafter"/>
</dbReference>
<evidence type="ECO:0000313" key="3">
    <source>
        <dbReference type="Proteomes" id="UP000193498"/>
    </source>
</evidence>
<dbReference type="InterPro" id="IPR011022">
    <property type="entry name" value="Arrestin_C-like"/>
</dbReference>
<dbReference type="GO" id="GO:0031625">
    <property type="term" value="F:ubiquitin protein ligase binding"/>
    <property type="evidence" value="ECO:0007669"/>
    <property type="project" value="TreeGrafter"/>
</dbReference>
<comment type="caution">
    <text evidence="2">The sequence shown here is derived from an EMBL/GenBank/DDBJ whole genome shotgun (WGS) entry which is preliminary data.</text>
</comment>
<evidence type="ECO:0000259" key="1">
    <source>
        <dbReference type="SMART" id="SM01017"/>
    </source>
</evidence>
<dbReference type="GO" id="GO:0005886">
    <property type="term" value="C:plasma membrane"/>
    <property type="evidence" value="ECO:0007669"/>
    <property type="project" value="TreeGrafter"/>
</dbReference>
<dbReference type="GO" id="GO:0030674">
    <property type="term" value="F:protein-macromolecule adaptor activity"/>
    <property type="evidence" value="ECO:0007669"/>
    <property type="project" value="TreeGrafter"/>
</dbReference>
<sequence length="346" mass="39070">MSPKLLIELEKDTFRKTVFDDENTLFVLKGKVVFTPSSPMKVNQISLRFRGKLVVTRGFQSTRKTFFEHQWDFFRDFKSSTVFEAKPYTYDFELPMPSDLPESLEADYAKIEYSLKGMVETPLFSSNLRADKLVRIQQAGTPFDSLAYNTLAQGNWNDMISYEVSIPTYEFVPGGDIEISFKHVKKSDKCKIVAVRAGLSEVTRYNNVDNRRAKEDGMVKKWLKSCGCSVVEPSMNSSIKLSIPASTKNVHCDANTPYVEILHRLTTRIELELDGELYTILNVFPVRISPKDSHESMEIPEFEQLPSYDLVQLDSPPVYVNLGGIEGALVLPAVYPGESTTIALGA</sequence>
<dbReference type="AlphaFoldDB" id="A0A1Y1Z4W1"/>
<dbReference type="SMART" id="SM01017">
    <property type="entry name" value="Arrestin_C"/>
    <property type="match status" value="1"/>
</dbReference>
<dbReference type="InterPro" id="IPR014752">
    <property type="entry name" value="Arrestin-like_C"/>
</dbReference>
<dbReference type="Pfam" id="PF00339">
    <property type="entry name" value="Arrestin_N"/>
    <property type="match status" value="1"/>
</dbReference>
<evidence type="ECO:0000313" key="2">
    <source>
        <dbReference type="EMBL" id="ORY05007.1"/>
    </source>
</evidence>
<dbReference type="Pfam" id="PF02752">
    <property type="entry name" value="Arrestin_C"/>
    <property type="match status" value="1"/>
</dbReference>
<protein>
    <recommendedName>
        <fullName evidence="1">Arrestin C-terminal-like domain-containing protein</fullName>
    </recommendedName>
</protein>
<proteinExistence type="predicted"/>
<reference evidence="2 3" key="1">
    <citation type="submission" date="2016-07" db="EMBL/GenBank/DDBJ databases">
        <title>Pervasive Adenine N6-methylation of Active Genes in Fungi.</title>
        <authorList>
            <consortium name="DOE Joint Genome Institute"/>
            <person name="Mondo S.J."/>
            <person name="Dannebaum R.O."/>
            <person name="Kuo R.C."/>
            <person name="Labutti K."/>
            <person name="Haridas S."/>
            <person name="Kuo A."/>
            <person name="Salamov A."/>
            <person name="Ahrendt S.R."/>
            <person name="Lipzen A."/>
            <person name="Sullivan W."/>
            <person name="Andreopoulos W.B."/>
            <person name="Clum A."/>
            <person name="Lindquist E."/>
            <person name="Daum C."/>
            <person name="Ramamoorthy G.K."/>
            <person name="Gryganskyi A."/>
            <person name="Culley D."/>
            <person name="Magnuson J.K."/>
            <person name="James T.Y."/>
            <person name="O'Malley M.A."/>
            <person name="Stajich J.E."/>
            <person name="Spatafora J.W."/>
            <person name="Visel A."/>
            <person name="Grigoriev I.V."/>
        </authorList>
    </citation>
    <scope>NUCLEOTIDE SEQUENCE [LARGE SCALE GENOMIC DNA]</scope>
    <source>
        <strain evidence="2 3">CBS 931.73</strain>
    </source>
</reference>
<dbReference type="PANTHER" id="PTHR11188">
    <property type="entry name" value="ARRESTIN DOMAIN CONTAINING PROTEIN"/>
    <property type="match status" value="1"/>
</dbReference>
<accession>A0A1Y1Z4W1</accession>
<feature type="domain" description="Arrestin C-terminal-like" evidence="1">
    <location>
        <begin position="156"/>
        <end position="290"/>
    </location>
</feature>
<dbReference type="GO" id="GO:0070086">
    <property type="term" value="P:ubiquitin-dependent endocytosis"/>
    <property type="evidence" value="ECO:0007669"/>
    <property type="project" value="TreeGrafter"/>
</dbReference>
<dbReference type="OrthoDB" id="2238745at2759"/>
<dbReference type="InterPro" id="IPR011021">
    <property type="entry name" value="Arrestin-like_N"/>
</dbReference>
<dbReference type="STRING" id="1314790.A0A1Y1Z4W1"/>